<dbReference type="EMBL" id="OZ020105">
    <property type="protein sequence ID" value="CAK9256884.1"/>
    <property type="molecule type" value="Genomic_DNA"/>
</dbReference>
<reference evidence="1" key="1">
    <citation type="submission" date="2024-02" db="EMBL/GenBank/DDBJ databases">
        <authorList>
            <consortium name="ELIXIR-Norway"/>
            <consortium name="Elixir Norway"/>
        </authorList>
    </citation>
    <scope>NUCLEOTIDE SEQUENCE</scope>
</reference>
<accession>A0ABP0VQX8</accession>
<organism evidence="1 2">
    <name type="scientific">Sphagnum jensenii</name>
    <dbReference type="NCBI Taxonomy" id="128206"/>
    <lineage>
        <taxon>Eukaryota</taxon>
        <taxon>Viridiplantae</taxon>
        <taxon>Streptophyta</taxon>
        <taxon>Embryophyta</taxon>
        <taxon>Bryophyta</taxon>
        <taxon>Sphagnophytina</taxon>
        <taxon>Sphagnopsida</taxon>
        <taxon>Sphagnales</taxon>
        <taxon>Sphagnaceae</taxon>
        <taxon>Sphagnum</taxon>
    </lineage>
</organism>
<evidence type="ECO:0000313" key="2">
    <source>
        <dbReference type="Proteomes" id="UP001497444"/>
    </source>
</evidence>
<name>A0ABP0VQX8_9BRYO</name>
<keyword evidence="2" id="KW-1185">Reference proteome</keyword>
<gene>
    <name evidence="1" type="ORF">CSSPJE1EN1_LOCUS2362</name>
</gene>
<protein>
    <submittedName>
        <fullName evidence="1">Uncharacterized protein</fullName>
    </submittedName>
</protein>
<dbReference type="Proteomes" id="UP001497444">
    <property type="component" value="Chromosome 10"/>
</dbReference>
<sequence>MVGLFPAGRDCKNVCSDCLVHQDDADIALLIVDTLDKGVIVYTADNMGICDIYETDGESALSVKEPLAVLV</sequence>
<proteinExistence type="predicted"/>
<evidence type="ECO:0000313" key="1">
    <source>
        <dbReference type="EMBL" id="CAK9256884.1"/>
    </source>
</evidence>